<dbReference type="FunFam" id="3.30.70.270:FF:000020">
    <property type="entry name" value="Transposon Tf2-6 polyprotein-like Protein"/>
    <property type="match status" value="1"/>
</dbReference>
<dbReference type="InterPro" id="IPR001878">
    <property type="entry name" value="Znf_CCHC"/>
</dbReference>
<dbReference type="GO" id="GO:0006508">
    <property type="term" value="P:proteolysis"/>
    <property type="evidence" value="ECO:0007669"/>
    <property type="project" value="InterPro"/>
</dbReference>
<accession>A0AAD8QL15</accession>
<dbReference type="Pfam" id="PF00078">
    <property type="entry name" value="RVT_1"/>
    <property type="match status" value="1"/>
</dbReference>
<dbReference type="PROSITE" id="PS00141">
    <property type="entry name" value="ASP_PROTEASE"/>
    <property type="match status" value="1"/>
</dbReference>
<dbReference type="CDD" id="cd00303">
    <property type="entry name" value="retropepsin_like"/>
    <property type="match status" value="1"/>
</dbReference>
<feature type="region of interest" description="Disordered" evidence="2">
    <location>
        <begin position="557"/>
        <end position="585"/>
    </location>
</feature>
<dbReference type="PANTHER" id="PTHR24559:SF444">
    <property type="entry name" value="REVERSE TRANSCRIPTASE DOMAIN-CONTAINING PROTEIN"/>
    <property type="match status" value="1"/>
</dbReference>
<comment type="caution">
    <text evidence="5">The sequence shown here is derived from an EMBL/GenBank/DDBJ whole genome shotgun (WGS) entry which is preliminary data.</text>
</comment>
<dbReference type="GO" id="GO:0008270">
    <property type="term" value="F:zinc ion binding"/>
    <property type="evidence" value="ECO:0007669"/>
    <property type="project" value="UniProtKB-KW"/>
</dbReference>
<reference evidence="5" key="1">
    <citation type="submission" date="2023-07" db="EMBL/GenBank/DDBJ databases">
        <title>A chromosome-level genome assembly of Lolium multiflorum.</title>
        <authorList>
            <person name="Chen Y."/>
            <person name="Copetti D."/>
            <person name="Kolliker R."/>
            <person name="Studer B."/>
        </authorList>
    </citation>
    <scope>NUCLEOTIDE SEQUENCE</scope>
    <source>
        <strain evidence="5">02402/16</strain>
        <tissue evidence="5">Leaf</tissue>
    </source>
</reference>
<feature type="region of interest" description="Disordered" evidence="2">
    <location>
        <begin position="519"/>
        <end position="544"/>
    </location>
</feature>
<dbReference type="Gene3D" id="4.10.60.10">
    <property type="entry name" value="Zinc finger, CCHC-type"/>
    <property type="match status" value="1"/>
</dbReference>
<dbReference type="EMBL" id="JAUUTY010000136">
    <property type="protein sequence ID" value="KAK1603043.1"/>
    <property type="molecule type" value="Genomic_DNA"/>
</dbReference>
<dbReference type="Pfam" id="PF08284">
    <property type="entry name" value="RVP_2"/>
    <property type="match status" value="1"/>
</dbReference>
<dbReference type="InterPro" id="IPR043502">
    <property type="entry name" value="DNA/RNA_pol_sf"/>
</dbReference>
<dbReference type="GO" id="GO:0003676">
    <property type="term" value="F:nucleic acid binding"/>
    <property type="evidence" value="ECO:0007669"/>
    <property type="project" value="InterPro"/>
</dbReference>
<proteinExistence type="predicted"/>
<feature type="region of interest" description="Disordered" evidence="2">
    <location>
        <begin position="238"/>
        <end position="270"/>
    </location>
</feature>
<dbReference type="Gene3D" id="2.40.70.10">
    <property type="entry name" value="Acid Proteases"/>
    <property type="match status" value="1"/>
</dbReference>
<dbReference type="SUPFAM" id="SSF57756">
    <property type="entry name" value="Retrovirus zinc finger-like domains"/>
    <property type="match status" value="1"/>
</dbReference>
<name>A0AAD8QL15_LOLMU</name>
<evidence type="ECO:0008006" key="7">
    <source>
        <dbReference type="Google" id="ProtNLM"/>
    </source>
</evidence>
<evidence type="ECO:0000256" key="1">
    <source>
        <dbReference type="PROSITE-ProRule" id="PRU00047"/>
    </source>
</evidence>
<feature type="compositionally biased region" description="Polar residues" evidence="2">
    <location>
        <begin position="1388"/>
        <end position="1397"/>
    </location>
</feature>
<organism evidence="5 6">
    <name type="scientific">Lolium multiflorum</name>
    <name type="common">Italian ryegrass</name>
    <name type="synonym">Lolium perenne subsp. multiflorum</name>
    <dbReference type="NCBI Taxonomy" id="4521"/>
    <lineage>
        <taxon>Eukaryota</taxon>
        <taxon>Viridiplantae</taxon>
        <taxon>Streptophyta</taxon>
        <taxon>Embryophyta</taxon>
        <taxon>Tracheophyta</taxon>
        <taxon>Spermatophyta</taxon>
        <taxon>Magnoliopsida</taxon>
        <taxon>Liliopsida</taxon>
        <taxon>Poales</taxon>
        <taxon>Poaceae</taxon>
        <taxon>BOP clade</taxon>
        <taxon>Pooideae</taxon>
        <taxon>Poodae</taxon>
        <taxon>Poeae</taxon>
        <taxon>Poeae Chloroplast Group 2 (Poeae type)</taxon>
        <taxon>Loliodinae</taxon>
        <taxon>Loliinae</taxon>
        <taxon>Lolium</taxon>
    </lineage>
</organism>
<evidence type="ECO:0000259" key="3">
    <source>
        <dbReference type="PROSITE" id="PS50158"/>
    </source>
</evidence>
<dbReference type="InterPro" id="IPR000477">
    <property type="entry name" value="RT_dom"/>
</dbReference>
<dbReference type="InterPro" id="IPR043128">
    <property type="entry name" value="Rev_trsase/Diguanyl_cyclase"/>
</dbReference>
<evidence type="ECO:0000256" key="2">
    <source>
        <dbReference type="SAM" id="MobiDB-lite"/>
    </source>
</evidence>
<dbReference type="PANTHER" id="PTHR24559">
    <property type="entry name" value="TRANSPOSON TY3-I GAG-POL POLYPROTEIN"/>
    <property type="match status" value="1"/>
</dbReference>
<dbReference type="CDD" id="cd01647">
    <property type="entry name" value="RT_LTR"/>
    <property type="match status" value="1"/>
</dbReference>
<dbReference type="GO" id="GO:0004190">
    <property type="term" value="F:aspartic-type endopeptidase activity"/>
    <property type="evidence" value="ECO:0007669"/>
    <property type="project" value="InterPro"/>
</dbReference>
<keyword evidence="1" id="KW-0479">Metal-binding</keyword>
<dbReference type="PROSITE" id="PS50878">
    <property type="entry name" value="RT_POL"/>
    <property type="match status" value="1"/>
</dbReference>
<evidence type="ECO:0000313" key="5">
    <source>
        <dbReference type="EMBL" id="KAK1603043.1"/>
    </source>
</evidence>
<dbReference type="InterPro" id="IPR005162">
    <property type="entry name" value="Retrotrans_gag_dom"/>
</dbReference>
<gene>
    <name evidence="5" type="ORF">QYE76_037675</name>
</gene>
<sequence length="1430" mass="158462">MAVKMAVETAVEMTPGAIPVRQGRNRDLSPELEFRDVAAPLESFWSFVKRRQYFADEIYWPLNSMKLSFFFSLYYQNRANHLSIRRVGWPSPPPAAYAPPRGENPISPPPFLLLSAPGRNPSSGHLAVAAVLRLPALGRAAQEVRRDALYLLRPAAQADGAGIGRIGPRPCRRSPPFAGVPGLPRLRRHRQKLHGELGFLPVPSASSISPWNAAASRARTRPPRCSTPASLRRQLAGGATTFGSPASPSFQRARPRCPARTESPRPCPTWPAMALADVVLTMSGGTRSGAGRGQHHGNNRRNVPEENADLPPPPSMVQLMAMYEANRADNIRLLERIERNTAQRHEEQVGIRSFIRLTPPVFSYSTEPLDADYWLRTIERKLEVAHAAQADWVNFATYHLEGAAGSWWENFLLMQPAGHVVTWQEFKAAFRAYHIPEGLMDEKREEFLKLKQGSGSICDYQGNFYRLACYAPEETSTDAKKQALFRKGLDPELRRDLHLLDFPTCQDLVNKAMKAERGKVEYEETRKRPRDNSQPSGSGNQRRRVFIPYSAVPRAPYAPKSSGYAPHPQTPSAPPSNAGGTNYRPAMGTPGSGACFTCGQPGHFKRECPHMTAVHGVPQPTKFTKPPAVGRGRLTHVTAEEAEADPSVIMGTLRINSIIATVLFDSGASHSFISQEFAQLHGITFVKLPTTLMVQSPGATWRTNMVSHGNKIEIGYLLFPIPLIALKSTDIDIILGMDWLAKYQAVIDCAARSLTLTDLSGSSILYWSSLATAPSAVHIPDAELYALDILPPLEISDVPVVCDFPDVFPEELPGMPPDRSVEFVIELVPGTAPVSRRPYRMPREELVELKKQLGELEGKRYIQPSTSSWGCPALFVKKRDTNVPRLVIDYRPLNAVTIKNKYPLPRINDLFDQLSGATVFSKMDLRSGYHQIKIRTEDIPKTAFMTRYGLYEYTVMSFGLTNAPATFMRLMNSVFMEYLDKFVIIYIDDILVYSKTEEEHTEHLRLVLTKLREHRLYAKFSKCEFWLQELIFLGHVVSAKGVAVIPEKVQSVLDWKTPKSAKEIRSFLGLAGYYRRYIENFSKIAKPMTDLLKKDKKFEWQTRWLELIKDYDLGLNYQPGKANVVADALSRKSYCNNLMIKQYQPALHEEFARLNLEVVPQGFLANLEVKPSLEDQIKAAQKRDLGITKIKENIASGAAKCFSVNDQGVVYFGNRLVAGSCLARPSPPDPPAARMALAAPGAFKAPPRRGEPPASLPFLLLSSAGRNPSSGHLAGAAVLPLPALGRAAQEVRRDALYLLRPAAQADGAGIGRIGPRPCRRSPPFAGVPGLPRLRRHRQKLHGELGFLPVPSASSISPWNAAASRARTRPPRCSTPASLRRQLAGGATTFGSPASPSFQRARPRCPARTESPRPCPTWPAMALADVVLTSL</sequence>
<dbReference type="InterPro" id="IPR036875">
    <property type="entry name" value="Znf_CCHC_sf"/>
</dbReference>
<dbReference type="SUPFAM" id="SSF56672">
    <property type="entry name" value="DNA/RNA polymerases"/>
    <property type="match status" value="1"/>
</dbReference>
<keyword evidence="6" id="KW-1185">Reference proteome</keyword>
<dbReference type="Gene3D" id="3.30.70.270">
    <property type="match status" value="2"/>
</dbReference>
<feature type="compositionally biased region" description="Polar residues" evidence="2">
    <location>
        <begin position="241"/>
        <end position="250"/>
    </location>
</feature>
<feature type="domain" description="Reverse transcriptase" evidence="4">
    <location>
        <begin position="857"/>
        <end position="1037"/>
    </location>
</feature>
<dbReference type="SUPFAM" id="SSF50630">
    <property type="entry name" value="Acid proteases"/>
    <property type="match status" value="1"/>
</dbReference>
<feature type="region of interest" description="Disordered" evidence="2">
    <location>
        <begin position="1310"/>
        <end position="1330"/>
    </location>
</feature>
<feature type="region of interest" description="Disordered" evidence="2">
    <location>
        <begin position="1386"/>
        <end position="1412"/>
    </location>
</feature>
<dbReference type="SMART" id="SM00343">
    <property type="entry name" value="ZnF_C2HC"/>
    <property type="match status" value="1"/>
</dbReference>
<evidence type="ECO:0000259" key="4">
    <source>
        <dbReference type="PROSITE" id="PS50878"/>
    </source>
</evidence>
<dbReference type="Pfam" id="PF03732">
    <property type="entry name" value="Retrotrans_gag"/>
    <property type="match status" value="1"/>
</dbReference>
<feature type="region of interest" description="Disordered" evidence="2">
    <location>
        <begin position="284"/>
        <end position="311"/>
    </location>
</feature>
<feature type="domain" description="CCHC-type" evidence="3">
    <location>
        <begin position="595"/>
        <end position="609"/>
    </location>
</feature>
<dbReference type="InterPro" id="IPR001969">
    <property type="entry name" value="Aspartic_peptidase_AS"/>
</dbReference>
<dbReference type="Proteomes" id="UP001231189">
    <property type="component" value="Unassembled WGS sequence"/>
</dbReference>
<dbReference type="Pfam" id="PF00098">
    <property type="entry name" value="zf-CCHC"/>
    <property type="match status" value="1"/>
</dbReference>
<dbReference type="InterPro" id="IPR021109">
    <property type="entry name" value="Peptidase_aspartic_dom_sf"/>
</dbReference>
<evidence type="ECO:0000313" key="6">
    <source>
        <dbReference type="Proteomes" id="UP001231189"/>
    </source>
</evidence>
<protein>
    <recommendedName>
        <fullName evidence="7">Reverse transcriptase</fullName>
    </recommendedName>
</protein>
<dbReference type="Gene3D" id="3.10.10.10">
    <property type="entry name" value="HIV Type 1 Reverse Transcriptase, subunit A, domain 1"/>
    <property type="match status" value="1"/>
</dbReference>
<dbReference type="PROSITE" id="PS50158">
    <property type="entry name" value="ZF_CCHC"/>
    <property type="match status" value="1"/>
</dbReference>
<keyword evidence="1" id="KW-0863">Zinc-finger</keyword>
<dbReference type="InterPro" id="IPR053134">
    <property type="entry name" value="RNA-dir_DNA_polymerase"/>
</dbReference>
<keyword evidence="1" id="KW-0862">Zinc</keyword>
<feature type="region of interest" description="Disordered" evidence="2">
    <location>
        <begin position="163"/>
        <end position="183"/>
    </location>
</feature>